<keyword evidence="3" id="KW-1185">Reference proteome</keyword>
<dbReference type="RefSeq" id="WP_381497154.1">
    <property type="nucleotide sequence ID" value="NZ_JBHUOM010000001.1"/>
</dbReference>
<evidence type="ECO:0000313" key="3">
    <source>
        <dbReference type="Proteomes" id="UP001597512"/>
    </source>
</evidence>
<dbReference type="SUPFAM" id="SSF48613">
    <property type="entry name" value="Heme oxygenase-like"/>
    <property type="match status" value="1"/>
</dbReference>
<comment type="caution">
    <text evidence="2">The sequence shown here is derived from an EMBL/GenBank/DDBJ whole genome shotgun (WGS) entry which is preliminary data.</text>
</comment>
<feature type="compositionally biased region" description="Basic and acidic residues" evidence="1">
    <location>
        <begin position="1"/>
        <end position="19"/>
    </location>
</feature>
<evidence type="ECO:0000313" key="2">
    <source>
        <dbReference type="EMBL" id="MFD2932971.1"/>
    </source>
</evidence>
<dbReference type="InterPro" id="IPR016084">
    <property type="entry name" value="Haem_Oase-like_multi-hlx"/>
</dbReference>
<organism evidence="2 3">
    <name type="scientific">Spirosoma flavum</name>
    <dbReference type="NCBI Taxonomy" id="2048557"/>
    <lineage>
        <taxon>Bacteria</taxon>
        <taxon>Pseudomonadati</taxon>
        <taxon>Bacteroidota</taxon>
        <taxon>Cytophagia</taxon>
        <taxon>Cytophagales</taxon>
        <taxon>Cytophagaceae</taxon>
        <taxon>Spirosoma</taxon>
    </lineage>
</organism>
<protein>
    <submittedName>
        <fullName evidence="2">Biliverdin-producing heme oxygenase</fullName>
    </submittedName>
</protein>
<dbReference type="Gene3D" id="1.20.910.10">
    <property type="entry name" value="Heme oxygenase-like"/>
    <property type="match status" value="1"/>
</dbReference>
<accession>A0ABW6AC25</accession>
<dbReference type="InterPro" id="IPR016053">
    <property type="entry name" value="Haem_Oase-like"/>
</dbReference>
<feature type="region of interest" description="Disordered" evidence="1">
    <location>
        <begin position="1"/>
        <end position="20"/>
    </location>
</feature>
<dbReference type="Pfam" id="PF01126">
    <property type="entry name" value="Heme_oxygenase"/>
    <property type="match status" value="1"/>
</dbReference>
<name>A0ABW6AC25_9BACT</name>
<dbReference type="EMBL" id="JBHUOM010000001">
    <property type="protein sequence ID" value="MFD2932971.1"/>
    <property type="molecule type" value="Genomic_DNA"/>
</dbReference>
<proteinExistence type="predicted"/>
<gene>
    <name evidence="2" type="ORF">ACFS25_04215</name>
</gene>
<sequence>MTNLLDRLRQETRPSHEETEQLFYTEALRNGTLSANEYSHLLHTHLTFHQALEAAIDLYPDFFRAYEPEIRRKTPWLVADLTYLNESLPAPMPDLFTDWSPVALLGAAYVSEGSMLGGTVIGRLLQQNVSIQPLLEHARFYQGYGSATGTYWRSCGDFLTQKGTPHADEVVAAASQTFKLYQTIFLHNQLLMRVEEE</sequence>
<evidence type="ECO:0000256" key="1">
    <source>
        <dbReference type="SAM" id="MobiDB-lite"/>
    </source>
</evidence>
<dbReference type="CDD" id="cd19166">
    <property type="entry name" value="HemeO-bac"/>
    <property type="match status" value="1"/>
</dbReference>
<reference evidence="3" key="1">
    <citation type="journal article" date="2019" name="Int. J. Syst. Evol. Microbiol.">
        <title>The Global Catalogue of Microorganisms (GCM) 10K type strain sequencing project: providing services to taxonomists for standard genome sequencing and annotation.</title>
        <authorList>
            <consortium name="The Broad Institute Genomics Platform"/>
            <consortium name="The Broad Institute Genome Sequencing Center for Infectious Disease"/>
            <person name="Wu L."/>
            <person name="Ma J."/>
        </authorList>
    </citation>
    <scope>NUCLEOTIDE SEQUENCE [LARGE SCALE GENOMIC DNA]</scope>
    <source>
        <strain evidence="3">KCTC 52490</strain>
    </source>
</reference>
<dbReference type="Proteomes" id="UP001597512">
    <property type="component" value="Unassembled WGS sequence"/>
</dbReference>